<dbReference type="RefSeq" id="WP_194450962.1">
    <property type="nucleotide sequence ID" value="NZ_CP063849.1"/>
</dbReference>
<dbReference type="InterPro" id="IPR032876">
    <property type="entry name" value="J_dom"/>
</dbReference>
<evidence type="ECO:0000259" key="2">
    <source>
        <dbReference type="Pfam" id="PF13550"/>
    </source>
</evidence>
<keyword evidence="4" id="KW-1185">Reference proteome</keyword>
<feature type="domain" description="Tip attachment protein J" evidence="2">
    <location>
        <begin position="538"/>
        <end position="656"/>
    </location>
</feature>
<organism evidence="3 4">
    <name type="scientific">Paludibaculum fermentans</name>
    <dbReference type="NCBI Taxonomy" id="1473598"/>
    <lineage>
        <taxon>Bacteria</taxon>
        <taxon>Pseudomonadati</taxon>
        <taxon>Acidobacteriota</taxon>
        <taxon>Terriglobia</taxon>
        <taxon>Bryobacterales</taxon>
        <taxon>Bryobacteraceae</taxon>
        <taxon>Paludibaculum</taxon>
    </lineage>
</organism>
<name>A0A7S7NT29_PALFE</name>
<evidence type="ECO:0000256" key="1">
    <source>
        <dbReference type="SAM" id="MobiDB-lite"/>
    </source>
</evidence>
<sequence>MGTIHSRKRQEVLDTPLLVFDCTLAEGRVERWATHRVTVGGEEYAPRLLRHGGFDLRLAGDDAIDAGSRFWLELSNVDGVVSQIDRSVGWKGARLKVRFGFFDIEAGAPVSELTGVFLGSANPVDELTETAARLSFTNRLSLQRLAVPTLRIQARCPWRFPSSEEERTEAAGGEGYSPFFHCGYSAGVEGGVGNLENGAAFTGCNRTRGDCAARGMFSKDAAGNATARFGGFAFIPPSIAVRPHGEQTKVADAVDGRARANDAVPVMYGTGWLAAPVIFARSDGNLTHAEVLVGSGPLEGVLKVVANGVELPLGQAGQDMTGTGWYNVLSLGERNGGFNLSFADAQGQALGDPHGGMACLEVVLPNSLLKTGALPKVDVLVNGLKLRRYDAEGAALDVVFTKNPAWVLLDLLRRSGWTKSELNLKSFAATAAYCDEFVTARTPEGAEVQVPRFETNLLLTQRRSLNDVIGGLRMASALMITVDEGGQVQVSPETTMARQQGVQSEVTNSVAPLAGGWPAYEFGDGLNGFSGIARDGRGRSTFRITRKGQSESPNRLSVEFQDEFNQYQQDSLSLVDFEDAAASGCEVAAPFGAMGLPHFDQAARVMRLQISKNIQGNHYVEFETSVQAIGLRPGDLIALSHAKEGLDRAVYRVLRLTPSVNFERVRIAAQRHEDEWYALAGGDPQDAQGRGNEPQGGLGTPRPLCGTVVRADGGQDFGVMESEEGVGAFVELTAKFSPPRRPALTGLAAPVVGLAAALHAGGGTLASGATYYYAVSAVNEHGDESGLSFVVRATVPAGAATYSVELTGLRFAAGSERMRVYRGTKPGVLDLIAEEAAANGSFVDTGLAAQASAAPDGNYDHARFQWRFELGPEVAATTYGARVIGHDGLGLEGDLWAGCVVRITRGRGAGQERTIAGHTAEVLTLTEDWVVVPDGTSFFTIVESGWKPIGITQTDSIDFLVPNLAGQWVQVTGVAVNALGVESALREAIVTRFEVGGSAEGGDPDVPGLATFGLSADGRGEFEVGGIGFESLENTHGIQAGTLRVHYWDELASPSLLALAGDVAEDAVTVSFNRPADVEVGTLLQVGDELMRVLTVAGDRMSCEVERGCFESGVAGRMAGESVYPLTQRAVVLPFPIGFFGSAIAAGYSQRVALPNTRIAAAELYFTNSRGDGPAAGLSFAGLIAGGLRTMSGGQYTMQYEGVPAVMTSVAPPLVVDGRTAVRDVTARMGIAPIGEPVVARVLVNGSIYCELTVAAGSRRSNVVDGWGRAPLGEGDELRVDVVSVGRNGGSDPGRDLTVTVRV</sequence>
<evidence type="ECO:0000313" key="3">
    <source>
        <dbReference type="EMBL" id="QOY89300.1"/>
    </source>
</evidence>
<dbReference type="Pfam" id="PF13550">
    <property type="entry name" value="Phage-tail_3"/>
    <property type="match status" value="1"/>
</dbReference>
<proteinExistence type="predicted"/>
<reference evidence="3 4" key="1">
    <citation type="submission" date="2020-10" db="EMBL/GenBank/DDBJ databases">
        <title>Complete genome sequence of Paludibaculum fermentans P105T, a facultatively anaerobic acidobacterium capable of dissimilatory Fe(III) reduction.</title>
        <authorList>
            <person name="Dedysh S.N."/>
            <person name="Beletsky A.V."/>
            <person name="Kulichevskaya I.S."/>
            <person name="Mardanov A.V."/>
            <person name="Ravin N.V."/>
        </authorList>
    </citation>
    <scope>NUCLEOTIDE SEQUENCE [LARGE SCALE GENOMIC DNA]</scope>
    <source>
        <strain evidence="3 4">P105</strain>
    </source>
</reference>
<dbReference type="EMBL" id="CP063849">
    <property type="protein sequence ID" value="QOY89300.1"/>
    <property type="molecule type" value="Genomic_DNA"/>
</dbReference>
<accession>A0A7S7NT29</accession>
<gene>
    <name evidence="3" type="ORF">IRI77_04910</name>
</gene>
<evidence type="ECO:0000313" key="4">
    <source>
        <dbReference type="Proteomes" id="UP000593892"/>
    </source>
</evidence>
<dbReference type="Proteomes" id="UP000593892">
    <property type="component" value="Chromosome"/>
</dbReference>
<protein>
    <recommendedName>
        <fullName evidence="2">Tip attachment protein J domain-containing protein</fullName>
    </recommendedName>
</protein>
<feature type="region of interest" description="Disordered" evidence="1">
    <location>
        <begin position="680"/>
        <end position="703"/>
    </location>
</feature>
<dbReference type="KEGG" id="pfer:IRI77_04910"/>